<accession>A0ABD2GTU0</accession>
<dbReference type="AlphaFoldDB" id="A0ABD2GTU0"/>
<dbReference type="EMBL" id="JBIYXZ010002075">
    <property type="protein sequence ID" value="KAL3056875.1"/>
    <property type="molecule type" value="Genomic_DNA"/>
</dbReference>
<comment type="caution">
    <text evidence="1">The sequence shown here is derived from an EMBL/GenBank/DDBJ whole genome shotgun (WGS) entry which is preliminary data.</text>
</comment>
<keyword evidence="2" id="KW-1185">Reference proteome</keyword>
<gene>
    <name evidence="1" type="ORF">OYC64_007369</name>
</gene>
<protein>
    <submittedName>
        <fullName evidence="1">Uncharacterized protein</fullName>
    </submittedName>
</protein>
<name>A0ABD2GTU0_PAGBO</name>
<dbReference type="Proteomes" id="UP001619887">
    <property type="component" value="Unassembled WGS sequence"/>
</dbReference>
<evidence type="ECO:0000313" key="2">
    <source>
        <dbReference type="Proteomes" id="UP001619887"/>
    </source>
</evidence>
<reference evidence="1 2" key="2">
    <citation type="journal article" date="2024" name="G3 (Bethesda)">
        <title>The genome of the cryopelagic Antarctic bald notothen, Trematomus borchgrevinki.</title>
        <authorList>
            <person name="Rayamajhi N."/>
            <person name="Rivera-Colon A.G."/>
            <person name="Minhas B.F."/>
            <person name="Cheng C.C."/>
            <person name="Catchen J.M."/>
        </authorList>
    </citation>
    <scope>NUCLEOTIDE SEQUENCE [LARGE SCALE GENOMIC DNA]</scope>
    <source>
        <strain evidence="1">AGRC-2024</strain>
    </source>
</reference>
<sequence>MTVRTSLLETLQKNMKDLQKEKDQFLEESFRHVVRLDEIAMKVVSLATQVHLDVLIVMMNEKGDKDKVMKLEEMKSKMDEHKQFKSLLRFWYCKTAEFGKAAVENFRQKTGV</sequence>
<evidence type="ECO:0000313" key="1">
    <source>
        <dbReference type="EMBL" id="KAL3056875.1"/>
    </source>
</evidence>
<organism evidence="1 2">
    <name type="scientific">Pagothenia borchgrevinki</name>
    <name type="common">Bald rockcod</name>
    <name type="synonym">Trematomus borchgrevinki</name>
    <dbReference type="NCBI Taxonomy" id="8213"/>
    <lineage>
        <taxon>Eukaryota</taxon>
        <taxon>Metazoa</taxon>
        <taxon>Chordata</taxon>
        <taxon>Craniata</taxon>
        <taxon>Vertebrata</taxon>
        <taxon>Euteleostomi</taxon>
        <taxon>Actinopterygii</taxon>
        <taxon>Neopterygii</taxon>
        <taxon>Teleostei</taxon>
        <taxon>Neoteleostei</taxon>
        <taxon>Acanthomorphata</taxon>
        <taxon>Eupercaria</taxon>
        <taxon>Perciformes</taxon>
        <taxon>Notothenioidei</taxon>
        <taxon>Nototheniidae</taxon>
        <taxon>Pagothenia</taxon>
    </lineage>
</organism>
<reference evidence="1 2" key="1">
    <citation type="journal article" date="2022" name="G3 (Bethesda)">
        <title>Evaluating Illumina-, Nanopore-, and PacBio-based genome assembly strategies with the bald notothen, Trematomus borchgrevinki.</title>
        <authorList>
            <person name="Rayamajhi N."/>
            <person name="Cheng C.C."/>
            <person name="Catchen J.M."/>
        </authorList>
    </citation>
    <scope>NUCLEOTIDE SEQUENCE [LARGE SCALE GENOMIC DNA]</scope>
    <source>
        <strain evidence="1">AGRC-2024</strain>
    </source>
</reference>
<proteinExistence type="predicted"/>